<dbReference type="Proteomes" id="UP001166674">
    <property type="component" value="Unassembled WGS sequence"/>
</dbReference>
<feature type="region of interest" description="Disordered" evidence="1">
    <location>
        <begin position="1"/>
        <end position="68"/>
    </location>
</feature>
<accession>A0AA41MK16</accession>
<comment type="caution">
    <text evidence="2">The sequence shown here is derived from an EMBL/GenBank/DDBJ whole genome shotgun (WGS) entry which is preliminary data.</text>
</comment>
<feature type="compositionally biased region" description="Basic and acidic residues" evidence="1">
    <location>
        <begin position="22"/>
        <end position="46"/>
    </location>
</feature>
<evidence type="ECO:0000313" key="2">
    <source>
        <dbReference type="EMBL" id="MBZ3873355.1"/>
    </source>
</evidence>
<gene>
    <name evidence="2" type="ORF">SUZIE_122525</name>
</gene>
<protein>
    <submittedName>
        <fullName evidence="2">Uncharacterized protein</fullName>
    </submittedName>
</protein>
<evidence type="ECO:0000313" key="3">
    <source>
        <dbReference type="Proteomes" id="UP001166674"/>
    </source>
</evidence>
<keyword evidence="3" id="KW-1185">Reference proteome</keyword>
<feature type="compositionally biased region" description="Gly residues" evidence="1">
    <location>
        <begin position="53"/>
        <end position="66"/>
    </location>
</feature>
<proteinExistence type="predicted"/>
<feature type="compositionally biased region" description="Low complexity" evidence="1">
    <location>
        <begin position="1"/>
        <end position="12"/>
    </location>
</feature>
<dbReference type="AlphaFoldDB" id="A0AA41MK16"/>
<dbReference type="EMBL" id="JAATJV010202387">
    <property type="protein sequence ID" value="MBZ3873355.1"/>
    <property type="molecule type" value="Genomic_DNA"/>
</dbReference>
<evidence type="ECO:0000256" key="1">
    <source>
        <dbReference type="SAM" id="MobiDB-lite"/>
    </source>
</evidence>
<organism evidence="2 3">
    <name type="scientific">Sciurus carolinensis</name>
    <name type="common">Eastern gray squirrel</name>
    <dbReference type="NCBI Taxonomy" id="30640"/>
    <lineage>
        <taxon>Eukaryota</taxon>
        <taxon>Metazoa</taxon>
        <taxon>Chordata</taxon>
        <taxon>Craniata</taxon>
        <taxon>Vertebrata</taxon>
        <taxon>Euteleostomi</taxon>
        <taxon>Mammalia</taxon>
        <taxon>Eutheria</taxon>
        <taxon>Euarchontoglires</taxon>
        <taxon>Glires</taxon>
        <taxon>Rodentia</taxon>
        <taxon>Sciuromorpha</taxon>
        <taxon>Sciuridae</taxon>
        <taxon>Sciurinae</taxon>
        <taxon>Sciurini</taxon>
        <taxon>Sciurus</taxon>
    </lineage>
</organism>
<name>A0AA41MK16_SCICA</name>
<reference evidence="2" key="1">
    <citation type="submission" date="2020-03" db="EMBL/GenBank/DDBJ databases">
        <title>Studies in the Genomics of Life Span.</title>
        <authorList>
            <person name="Glass D."/>
        </authorList>
    </citation>
    <scope>NUCLEOTIDE SEQUENCE</scope>
    <source>
        <strain evidence="2">SUZIE</strain>
        <tissue evidence="2">Muscle</tissue>
    </source>
</reference>
<sequence>MWISASADASEAGAEKARRRRGEGAEKARRRRGEGAEKARLEEEKARRRRGEGAAGGGGGGCGGEPAGVPVLWLPAAAGLLAELGQRPGGHQLHPAALRFL</sequence>